<dbReference type="PANTHER" id="PTHR32125">
    <property type="entry name" value="2-C-METHYL-D-ERYTHRITOL 4-PHOSPHATE CYTIDYLYLTRANSFERASE, CHLOROPLASTIC"/>
    <property type="match status" value="1"/>
</dbReference>
<dbReference type="FunFam" id="3.90.550.10:FF:000003">
    <property type="entry name" value="2-C-methyl-D-erythritol 4-phosphate cytidylyltransferase"/>
    <property type="match status" value="1"/>
</dbReference>
<evidence type="ECO:0000256" key="3">
    <source>
        <dbReference type="ARBA" id="ARBA00023229"/>
    </source>
</evidence>
<evidence type="ECO:0000313" key="5">
    <source>
        <dbReference type="Proteomes" id="UP000004129"/>
    </source>
</evidence>
<dbReference type="Gene3D" id="3.90.550.10">
    <property type="entry name" value="Spore Coat Polysaccharide Biosynthesis Protein SpsA, Chain A"/>
    <property type="match status" value="1"/>
</dbReference>
<dbReference type="HOGENOM" id="CLU_061281_2_3_9"/>
<dbReference type="EMBL" id="ACZM01000018">
    <property type="protein sequence ID" value="EHG19525.1"/>
    <property type="molecule type" value="Genomic_DNA"/>
</dbReference>
<dbReference type="GO" id="GO:0050518">
    <property type="term" value="F:2-C-methyl-D-erythritol 4-phosphate cytidylyltransferase activity"/>
    <property type="evidence" value="ECO:0007669"/>
    <property type="project" value="TreeGrafter"/>
</dbReference>
<dbReference type="InterPro" id="IPR029044">
    <property type="entry name" value="Nucleotide-diphossugar_trans"/>
</dbReference>
<proteinExistence type="predicted"/>
<dbReference type="RefSeq" id="WP_006693275.1">
    <property type="nucleotide sequence ID" value="NZ_JH376800.1"/>
</dbReference>
<keyword evidence="3" id="KW-0414">Isoprene biosynthesis</keyword>
<gene>
    <name evidence="4" type="ORF">HMPREF9334_01840</name>
</gene>
<evidence type="ECO:0000256" key="1">
    <source>
        <dbReference type="ARBA" id="ARBA00022679"/>
    </source>
</evidence>
<dbReference type="InterPro" id="IPR050088">
    <property type="entry name" value="IspD/TarI_cytidylyltransf_bact"/>
</dbReference>
<keyword evidence="2" id="KW-0548">Nucleotidyltransferase</keyword>
<keyword evidence="5" id="KW-1185">Reference proteome</keyword>
<dbReference type="STRING" id="679201.HMPREF9334_01840"/>
<dbReference type="Pfam" id="PF01128">
    <property type="entry name" value="IspD"/>
    <property type="match status" value="1"/>
</dbReference>
<dbReference type="AlphaFoldDB" id="G5GRF9"/>
<dbReference type="PANTHER" id="PTHR32125:SF4">
    <property type="entry name" value="2-C-METHYL-D-ERYTHRITOL 4-PHOSPHATE CYTIDYLYLTRANSFERASE, CHLOROPLASTIC"/>
    <property type="match status" value="1"/>
</dbReference>
<dbReference type="GO" id="GO:0008299">
    <property type="term" value="P:isoprenoid biosynthetic process"/>
    <property type="evidence" value="ECO:0007669"/>
    <property type="project" value="UniProtKB-KW"/>
</dbReference>
<dbReference type="OrthoDB" id="9806837at2"/>
<name>G5GRF9_9FIRM</name>
<accession>G5GRF9</accession>
<dbReference type="eggNOG" id="COG1211">
    <property type="taxonomic scope" value="Bacteria"/>
</dbReference>
<dbReference type="SUPFAM" id="SSF53448">
    <property type="entry name" value="Nucleotide-diphospho-sugar transferases"/>
    <property type="match status" value="1"/>
</dbReference>
<evidence type="ECO:0000256" key="2">
    <source>
        <dbReference type="ARBA" id="ARBA00022695"/>
    </source>
</evidence>
<comment type="caution">
    <text evidence="4">The sequence shown here is derived from an EMBL/GenBank/DDBJ whole genome shotgun (WGS) entry which is preliminary data.</text>
</comment>
<dbReference type="PATRIC" id="fig|679201.3.peg.1855"/>
<dbReference type="InterPro" id="IPR034683">
    <property type="entry name" value="IspD/TarI"/>
</dbReference>
<dbReference type="PROSITE" id="PS01295">
    <property type="entry name" value="ISPD"/>
    <property type="match status" value="1"/>
</dbReference>
<reference evidence="4 5" key="1">
    <citation type="submission" date="2011-08" db="EMBL/GenBank/DDBJ databases">
        <title>The Genome Sequence of Selenomonas infelix ATCC 43532.</title>
        <authorList>
            <consortium name="The Broad Institute Genome Sequencing Platform"/>
            <person name="Earl A."/>
            <person name="Ward D."/>
            <person name="Feldgarden M."/>
            <person name="Gevers D."/>
            <person name="Izard J."/>
            <person name="Blanton J.M."/>
            <person name="Baranova O.V."/>
            <person name="Dewhirst F.E."/>
            <person name="Young S.K."/>
            <person name="Zeng Q."/>
            <person name="Gargeya S."/>
            <person name="Fitzgerald M."/>
            <person name="Haas B."/>
            <person name="Abouelleil A."/>
            <person name="Alvarado L."/>
            <person name="Arachchi H.M."/>
            <person name="Berlin A."/>
            <person name="Brown A."/>
            <person name="Chapman S.B."/>
            <person name="Chen Z."/>
            <person name="Dunbar C."/>
            <person name="Freedman E."/>
            <person name="Gearin G."/>
            <person name="Gellesch M."/>
            <person name="Goldberg J."/>
            <person name="Griggs A."/>
            <person name="Gujja S."/>
            <person name="Heiman D."/>
            <person name="Howarth C."/>
            <person name="Larson L."/>
            <person name="Lui A."/>
            <person name="MacDonald P.J.P."/>
            <person name="Montmayeur A."/>
            <person name="Murphy C."/>
            <person name="Neiman D."/>
            <person name="Pearson M."/>
            <person name="Priest M."/>
            <person name="Roberts A."/>
            <person name="Saif S."/>
            <person name="Shea T."/>
            <person name="Shenoy N."/>
            <person name="Sisk P."/>
            <person name="Stolte C."/>
            <person name="Sykes S."/>
            <person name="Wortman J."/>
            <person name="Nusbaum C."/>
            <person name="Birren B."/>
        </authorList>
    </citation>
    <scope>NUCLEOTIDE SEQUENCE [LARGE SCALE GENOMIC DNA]</scope>
    <source>
        <strain evidence="4 5">ATCC 43532</strain>
    </source>
</reference>
<keyword evidence="1" id="KW-0808">Transferase</keyword>
<dbReference type="Proteomes" id="UP000004129">
    <property type="component" value="Unassembled WGS sequence"/>
</dbReference>
<dbReference type="InterPro" id="IPR018294">
    <property type="entry name" value="ISPD_synthase_CS"/>
</dbReference>
<organism evidence="4 5">
    <name type="scientific">Selenomonas infelix ATCC 43532</name>
    <dbReference type="NCBI Taxonomy" id="679201"/>
    <lineage>
        <taxon>Bacteria</taxon>
        <taxon>Bacillati</taxon>
        <taxon>Bacillota</taxon>
        <taxon>Negativicutes</taxon>
        <taxon>Selenomonadales</taxon>
        <taxon>Selenomonadaceae</taxon>
        <taxon>Selenomonas</taxon>
    </lineage>
</organism>
<dbReference type="CDD" id="cd02516">
    <property type="entry name" value="CDP-ME_synthetase"/>
    <property type="match status" value="1"/>
</dbReference>
<evidence type="ECO:0008006" key="6">
    <source>
        <dbReference type="Google" id="ProtNLM"/>
    </source>
</evidence>
<sequence>MNIAVIFAGGAGKRMNTRAMPKQFLEMHGKPVLIYTLEQFENHPQIHEIVLVCIASWIDHARKLLRDYRIQKVIDIVPGGETGQASIFAGLSSARRRSKSDKDVVLVHDGVRPLIDAETLTACLDSVKIHGNAVTTTPAIETIFVQAETGEVGQIFNRSCCAMARAPQCFYLMDLYETHLRAQAEGRDDFIDSAMMMQHYGVELHTVTGPVENIKITTPTDFYLFRALLDAKENMQIVGL</sequence>
<protein>
    <recommendedName>
        <fullName evidence="6">2-C-methyl-D-erythritol 4-phosphate cytidylyltransferase</fullName>
    </recommendedName>
</protein>
<evidence type="ECO:0000313" key="4">
    <source>
        <dbReference type="EMBL" id="EHG19525.1"/>
    </source>
</evidence>